<accession>K9EMQ6</accession>
<dbReference type="AlphaFoldDB" id="K9EMQ6"/>
<evidence type="ECO:0000313" key="2">
    <source>
        <dbReference type="Proteomes" id="UP000009872"/>
    </source>
</evidence>
<keyword evidence="2" id="KW-1185">Reference proteome</keyword>
<dbReference type="CDD" id="cd14446">
    <property type="entry name" value="bt3222_like"/>
    <property type="match status" value="1"/>
</dbReference>
<dbReference type="STRING" id="742727.HMPREF9447_00697"/>
<protein>
    <recommendedName>
        <fullName evidence="3">DUF4848 domain-containing protein</fullName>
    </recommendedName>
</protein>
<dbReference type="PROSITE" id="PS51257">
    <property type="entry name" value="PROKAR_LIPOPROTEIN"/>
    <property type="match status" value="1"/>
</dbReference>
<dbReference type="OrthoDB" id="1027279at2"/>
<organism evidence="1 2">
    <name type="scientific">Bacteroides oleiciplenus YIT 12058</name>
    <dbReference type="NCBI Taxonomy" id="742727"/>
    <lineage>
        <taxon>Bacteria</taxon>
        <taxon>Pseudomonadati</taxon>
        <taxon>Bacteroidota</taxon>
        <taxon>Bacteroidia</taxon>
        <taxon>Bacteroidales</taxon>
        <taxon>Bacteroidaceae</taxon>
        <taxon>Bacteroides</taxon>
    </lineage>
</organism>
<dbReference type="EMBL" id="ADLF01000002">
    <property type="protein sequence ID" value="EKU92247.1"/>
    <property type="molecule type" value="Genomic_DNA"/>
</dbReference>
<gene>
    <name evidence="1" type="ORF">HMPREF9447_00697</name>
</gene>
<evidence type="ECO:0000313" key="1">
    <source>
        <dbReference type="EMBL" id="EKU92247.1"/>
    </source>
</evidence>
<reference evidence="1 2" key="1">
    <citation type="submission" date="2012-09" db="EMBL/GenBank/DDBJ databases">
        <title>The Genome Sequence of Bacteroides oleiciplenus YIT 12058.</title>
        <authorList>
            <consortium name="The Broad Institute Genome Sequencing Platform"/>
            <person name="Earl A."/>
            <person name="Ward D."/>
            <person name="Feldgarden M."/>
            <person name="Gevers D."/>
            <person name="Morotomi M."/>
            <person name="Walker B."/>
            <person name="Young S.K."/>
            <person name="Zeng Q."/>
            <person name="Gargeya S."/>
            <person name="Fitzgerald M."/>
            <person name="Haas B."/>
            <person name="Abouelleil A."/>
            <person name="Alvarado L."/>
            <person name="Arachchi H.M."/>
            <person name="Berlin A.M."/>
            <person name="Chapman S.B."/>
            <person name="Goldberg J."/>
            <person name="Griggs A."/>
            <person name="Gujja S."/>
            <person name="Hansen M."/>
            <person name="Howarth C."/>
            <person name="Imamovic A."/>
            <person name="Larimer J."/>
            <person name="McCowen C."/>
            <person name="Montmayeur A."/>
            <person name="Murphy C."/>
            <person name="Neiman D."/>
            <person name="Pearson M."/>
            <person name="Priest M."/>
            <person name="Roberts A."/>
            <person name="Saif S."/>
            <person name="Shea T."/>
            <person name="Sisk P."/>
            <person name="Sykes S."/>
            <person name="Wortman J."/>
            <person name="Nusbaum C."/>
            <person name="Birren B."/>
        </authorList>
    </citation>
    <scope>NUCLEOTIDE SEQUENCE [LARGE SCALE GENOMIC DNA]</scope>
    <source>
        <strain evidence="1 2">YIT 12058</strain>
    </source>
</reference>
<dbReference type="eggNOG" id="ENOG502ZPJX">
    <property type="taxonomic scope" value="Bacteria"/>
</dbReference>
<dbReference type="Proteomes" id="UP000009872">
    <property type="component" value="Unassembled WGS sequence"/>
</dbReference>
<dbReference type="Pfam" id="PF16140">
    <property type="entry name" value="DUF4848"/>
    <property type="match status" value="1"/>
</dbReference>
<evidence type="ECO:0008006" key="3">
    <source>
        <dbReference type="Google" id="ProtNLM"/>
    </source>
</evidence>
<dbReference type="HOGENOM" id="CLU_862383_0_0_10"/>
<dbReference type="RefSeq" id="WP_009128092.1">
    <property type="nucleotide sequence ID" value="NZ_JH992940.1"/>
</dbReference>
<comment type="caution">
    <text evidence="1">The sequence shown here is derived from an EMBL/GenBank/DDBJ whole genome shotgun (WGS) entry which is preliminary data.</text>
</comment>
<sequence length="326" mass="36704">MKVLNSLSKHAHLVMAVCLALGIASCSNEEEIVSQSNNNSSPEVEVSRMSDWLPGTRSASDGLADMPVLRFQNEQVYNQTIEKLSNMTKENRDTYFEKLGFDGAYTLWNRADEELEQIFDTEDTLRIEKLINDYKVKYGNVFSFNTIDSYDVTPYFTFTDNELSLVGNIKGYVVIGNTLKAPEVNTPTYEVDEEAVSTRALRPGPIQPGYKGFRDASVTIKNGKYRSTMTIGRIVNGNSFAVEFKTKKKVVFWKKNVAAGYSADLSMHSSKFNHRNKVFCPYGKEISILNLRIETVGNVFDAHVDNFTSSRGKTVGRQAFKNIKII</sequence>
<dbReference type="InterPro" id="IPR032318">
    <property type="entry name" value="DUF4848"/>
</dbReference>
<dbReference type="PATRIC" id="fig|742727.4.peg.699"/>
<name>K9EMQ6_9BACE</name>
<proteinExistence type="predicted"/>